<proteinExistence type="predicted"/>
<gene>
    <name evidence="1" type="ORF">FOMPIDRAFT_160398</name>
</gene>
<dbReference type="InterPro" id="IPR036047">
    <property type="entry name" value="F-box-like_dom_sf"/>
</dbReference>
<dbReference type="EMBL" id="KE504136">
    <property type="protein sequence ID" value="EPT02292.1"/>
    <property type="molecule type" value="Genomic_DNA"/>
</dbReference>
<dbReference type="AlphaFoldDB" id="S8EBI3"/>
<protein>
    <submittedName>
        <fullName evidence="1">Uncharacterized protein</fullName>
    </submittedName>
</protein>
<dbReference type="STRING" id="743788.S8EBI3"/>
<dbReference type="SUPFAM" id="SSF81383">
    <property type="entry name" value="F-box domain"/>
    <property type="match status" value="1"/>
</dbReference>
<evidence type="ECO:0000313" key="1">
    <source>
        <dbReference type="EMBL" id="EPT02292.1"/>
    </source>
</evidence>
<sequence length="134" mass="15715">MPPATPVPYTGCPQCTACREYLHSFGRIRPLPSDAVLAVDPDGIDWNYHYWGYSLGSRSKRRTIVRPLPRSITNRIPLELFEHILDFLRWHTLDLYNCTLVCSAWHRYSQRLLYSCRIMLWRSLPYEVEGQGNT</sequence>
<reference evidence="1 2" key="1">
    <citation type="journal article" date="2012" name="Science">
        <title>The Paleozoic origin of enzymatic lignin decomposition reconstructed from 31 fungal genomes.</title>
        <authorList>
            <person name="Floudas D."/>
            <person name="Binder M."/>
            <person name="Riley R."/>
            <person name="Barry K."/>
            <person name="Blanchette R.A."/>
            <person name="Henrissat B."/>
            <person name="Martinez A.T."/>
            <person name="Otillar R."/>
            <person name="Spatafora J.W."/>
            <person name="Yadav J.S."/>
            <person name="Aerts A."/>
            <person name="Benoit I."/>
            <person name="Boyd A."/>
            <person name="Carlson A."/>
            <person name="Copeland A."/>
            <person name="Coutinho P.M."/>
            <person name="de Vries R.P."/>
            <person name="Ferreira P."/>
            <person name="Findley K."/>
            <person name="Foster B."/>
            <person name="Gaskell J."/>
            <person name="Glotzer D."/>
            <person name="Gorecki P."/>
            <person name="Heitman J."/>
            <person name="Hesse C."/>
            <person name="Hori C."/>
            <person name="Igarashi K."/>
            <person name="Jurgens J.A."/>
            <person name="Kallen N."/>
            <person name="Kersten P."/>
            <person name="Kohler A."/>
            <person name="Kuees U."/>
            <person name="Kumar T.K.A."/>
            <person name="Kuo A."/>
            <person name="LaButti K."/>
            <person name="Larrondo L.F."/>
            <person name="Lindquist E."/>
            <person name="Ling A."/>
            <person name="Lombard V."/>
            <person name="Lucas S."/>
            <person name="Lundell T."/>
            <person name="Martin R."/>
            <person name="McLaughlin D.J."/>
            <person name="Morgenstern I."/>
            <person name="Morin E."/>
            <person name="Murat C."/>
            <person name="Nagy L.G."/>
            <person name="Nolan M."/>
            <person name="Ohm R.A."/>
            <person name="Patyshakuliyeva A."/>
            <person name="Rokas A."/>
            <person name="Ruiz-Duenas F.J."/>
            <person name="Sabat G."/>
            <person name="Salamov A."/>
            <person name="Samejima M."/>
            <person name="Schmutz J."/>
            <person name="Slot J.C."/>
            <person name="St John F."/>
            <person name="Stenlid J."/>
            <person name="Sun H."/>
            <person name="Sun S."/>
            <person name="Syed K."/>
            <person name="Tsang A."/>
            <person name="Wiebenga A."/>
            <person name="Young D."/>
            <person name="Pisabarro A."/>
            <person name="Eastwood D.C."/>
            <person name="Martin F."/>
            <person name="Cullen D."/>
            <person name="Grigoriev I.V."/>
            <person name="Hibbett D.S."/>
        </authorList>
    </citation>
    <scope>NUCLEOTIDE SEQUENCE</scope>
    <source>
        <strain evidence="2">FP-58527</strain>
    </source>
</reference>
<dbReference type="HOGENOM" id="CLU_1896239_0_0_1"/>
<dbReference type="InParanoid" id="S8EBI3"/>
<dbReference type="Gene3D" id="1.20.1280.50">
    <property type="match status" value="1"/>
</dbReference>
<dbReference type="Proteomes" id="UP000015241">
    <property type="component" value="Unassembled WGS sequence"/>
</dbReference>
<dbReference type="OrthoDB" id="2804675at2759"/>
<keyword evidence="2" id="KW-1185">Reference proteome</keyword>
<evidence type="ECO:0000313" key="2">
    <source>
        <dbReference type="Proteomes" id="UP000015241"/>
    </source>
</evidence>
<name>S8EBI3_FOMSC</name>
<accession>S8EBI3</accession>
<organism evidence="1 2">
    <name type="scientific">Fomitopsis schrenkii</name>
    <name type="common">Brown rot fungus</name>
    <dbReference type="NCBI Taxonomy" id="2126942"/>
    <lineage>
        <taxon>Eukaryota</taxon>
        <taxon>Fungi</taxon>
        <taxon>Dikarya</taxon>
        <taxon>Basidiomycota</taxon>
        <taxon>Agaricomycotina</taxon>
        <taxon>Agaricomycetes</taxon>
        <taxon>Polyporales</taxon>
        <taxon>Fomitopsis</taxon>
    </lineage>
</organism>